<proteinExistence type="predicted"/>
<accession>A0A9N8ZMP9</accession>
<sequence length="226" mass="25690">MSRNKLTLKTGSARAKTVGKATNASTSRTIRVRTMSLRDIQESFKPNPASLEEILSSKSSNDADRKRSQTLRSGITRSYRVEKPRDSRTSLYTGALRVPRNNNLKKENRRTMGGNTVVMRSTSNKKNEIRKSLAATSLAIRDTMLETTQMIKPIQRIPSSMTRRMTTSIMNKESGVPTIEMQQLKKVTKVSNENHLPTVEQFRLYEELEELEKQLELEISEDLADI</sequence>
<evidence type="ECO:0000313" key="2">
    <source>
        <dbReference type="Proteomes" id="UP000789706"/>
    </source>
</evidence>
<dbReference type="OrthoDB" id="2448638at2759"/>
<reference evidence="1" key="1">
    <citation type="submission" date="2021-06" db="EMBL/GenBank/DDBJ databases">
        <authorList>
            <person name="Kallberg Y."/>
            <person name="Tangrot J."/>
            <person name="Rosling A."/>
        </authorList>
    </citation>
    <scope>NUCLEOTIDE SEQUENCE</scope>
    <source>
        <strain evidence="1">AZ414A</strain>
    </source>
</reference>
<protein>
    <submittedName>
        <fullName evidence="1">2292_t:CDS:1</fullName>
    </submittedName>
</protein>
<evidence type="ECO:0000313" key="1">
    <source>
        <dbReference type="EMBL" id="CAG8500768.1"/>
    </source>
</evidence>
<dbReference type="EMBL" id="CAJVPK010000369">
    <property type="protein sequence ID" value="CAG8500768.1"/>
    <property type="molecule type" value="Genomic_DNA"/>
</dbReference>
<name>A0A9N8ZMP9_9GLOM</name>
<keyword evidence="2" id="KW-1185">Reference proteome</keyword>
<organism evidence="1 2">
    <name type="scientific">Diversispora eburnea</name>
    <dbReference type="NCBI Taxonomy" id="1213867"/>
    <lineage>
        <taxon>Eukaryota</taxon>
        <taxon>Fungi</taxon>
        <taxon>Fungi incertae sedis</taxon>
        <taxon>Mucoromycota</taxon>
        <taxon>Glomeromycotina</taxon>
        <taxon>Glomeromycetes</taxon>
        <taxon>Diversisporales</taxon>
        <taxon>Diversisporaceae</taxon>
        <taxon>Diversispora</taxon>
    </lineage>
</organism>
<dbReference type="AlphaFoldDB" id="A0A9N8ZMP9"/>
<comment type="caution">
    <text evidence="1">The sequence shown here is derived from an EMBL/GenBank/DDBJ whole genome shotgun (WGS) entry which is preliminary data.</text>
</comment>
<gene>
    <name evidence="1" type="ORF">DEBURN_LOCUS4664</name>
</gene>
<dbReference type="Proteomes" id="UP000789706">
    <property type="component" value="Unassembled WGS sequence"/>
</dbReference>